<dbReference type="Gene3D" id="1.10.287.1260">
    <property type="match status" value="1"/>
</dbReference>
<feature type="transmembrane region" description="Helical" evidence="8">
    <location>
        <begin position="146"/>
        <end position="167"/>
    </location>
</feature>
<dbReference type="Gene3D" id="3.30.70.100">
    <property type="match status" value="1"/>
</dbReference>
<evidence type="ECO:0000259" key="10">
    <source>
        <dbReference type="Pfam" id="PF21082"/>
    </source>
</evidence>
<dbReference type="InterPro" id="IPR011014">
    <property type="entry name" value="MscS_channel_TM-2"/>
</dbReference>
<evidence type="ECO:0000256" key="2">
    <source>
        <dbReference type="ARBA" id="ARBA00008017"/>
    </source>
</evidence>
<dbReference type="Pfam" id="PF21082">
    <property type="entry name" value="MS_channel_3rd"/>
    <property type="match status" value="1"/>
</dbReference>
<evidence type="ECO:0000256" key="8">
    <source>
        <dbReference type="SAM" id="Phobius"/>
    </source>
</evidence>
<keyword evidence="3" id="KW-1003">Cell membrane</keyword>
<reference evidence="13" key="2">
    <citation type="submission" date="2020-09" db="EMBL/GenBank/DDBJ databases">
        <authorList>
            <person name="Sun Q."/>
            <person name="Zhou Y."/>
        </authorList>
    </citation>
    <scope>NUCLEOTIDE SEQUENCE</scope>
    <source>
        <strain evidence="13">CGMCC 1.15493</strain>
    </source>
</reference>
<evidence type="ECO:0000256" key="4">
    <source>
        <dbReference type="ARBA" id="ARBA00022692"/>
    </source>
</evidence>
<dbReference type="Pfam" id="PF00924">
    <property type="entry name" value="MS_channel_2nd"/>
    <property type="match status" value="1"/>
</dbReference>
<keyword evidence="14" id="KW-1185">Reference proteome</keyword>
<dbReference type="Gene3D" id="2.30.30.60">
    <property type="match status" value="1"/>
</dbReference>
<dbReference type="SUPFAM" id="SSF82861">
    <property type="entry name" value="Mechanosensitive channel protein MscS (YggB), transmembrane region"/>
    <property type="match status" value="1"/>
</dbReference>
<dbReference type="SUPFAM" id="SSF82689">
    <property type="entry name" value="Mechanosensitive channel protein MscS (YggB), C-terminal domain"/>
    <property type="match status" value="1"/>
</dbReference>
<dbReference type="InterPro" id="IPR045276">
    <property type="entry name" value="YbiO_bact"/>
</dbReference>
<keyword evidence="4 8" id="KW-0812">Transmembrane</keyword>
<evidence type="ECO:0000256" key="7">
    <source>
        <dbReference type="SAM" id="MobiDB-lite"/>
    </source>
</evidence>
<dbReference type="InterPro" id="IPR010920">
    <property type="entry name" value="LSM_dom_sf"/>
</dbReference>
<dbReference type="InterPro" id="IPR057485">
    <property type="entry name" value="YbiO-like_TM1"/>
</dbReference>
<evidence type="ECO:0000256" key="1">
    <source>
        <dbReference type="ARBA" id="ARBA00004651"/>
    </source>
</evidence>
<feature type="transmembrane region" description="Helical" evidence="8">
    <location>
        <begin position="299"/>
        <end position="319"/>
    </location>
</feature>
<feature type="transmembrane region" description="Helical" evidence="8">
    <location>
        <begin position="384"/>
        <end position="405"/>
    </location>
</feature>
<dbReference type="Pfam" id="PF25392">
    <property type="entry name" value="MS_channel_TM1"/>
    <property type="match status" value="1"/>
</dbReference>
<comment type="subcellular location">
    <subcellularLocation>
        <location evidence="1">Cell membrane</location>
        <topology evidence="1">Multi-pass membrane protein</topology>
    </subcellularLocation>
</comment>
<feature type="transmembrane region" description="Helical" evidence="8">
    <location>
        <begin position="188"/>
        <end position="217"/>
    </location>
</feature>
<feature type="domain" description="Mechanosensitive ion channel MscS" evidence="9">
    <location>
        <begin position="559"/>
        <end position="622"/>
    </location>
</feature>
<feature type="transmembrane region" description="Helical" evidence="8">
    <location>
        <begin position="425"/>
        <end position="446"/>
    </location>
</feature>
<feature type="domain" description="Mechanosensitive ion channel MscS C-terminal" evidence="10">
    <location>
        <begin position="630"/>
        <end position="715"/>
    </location>
</feature>
<feature type="transmembrane region" description="Helical" evidence="8">
    <location>
        <begin position="266"/>
        <end position="287"/>
    </location>
</feature>
<evidence type="ECO:0000259" key="11">
    <source>
        <dbReference type="Pfam" id="PF21088"/>
    </source>
</evidence>
<protein>
    <submittedName>
        <fullName evidence="13">Mechanosensitive ion channel protein MscS</fullName>
    </submittedName>
</protein>
<organism evidence="13 14">
    <name type="scientific">Aureimonas glaciei</name>
    <dbReference type="NCBI Taxonomy" id="1776957"/>
    <lineage>
        <taxon>Bacteria</taxon>
        <taxon>Pseudomonadati</taxon>
        <taxon>Pseudomonadota</taxon>
        <taxon>Alphaproteobacteria</taxon>
        <taxon>Hyphomicrobiales</taxon>
        <taxon>Aurantimonadaceae</taxon>
        <taxon>Aureimonas</taxon>
    </lineage>
</organism>
<feature type="transmembrane region" description="Helical" evidence="8">
    <location>
        <begin position="340"/>
        <end position="364"/>
    </location>
</feature>
<dbReference type="EMBL" id="BMJJ01000006">
    <property type="protein sequence ID" value="GGD22629.1"/>
    <property type="molecule type" value="Genomic_DNA"/>
</dbReference>
<dbReference type="InterPro" id="IPR011066">
    <property type="entry name" value="MscS_channel_C_sf"/>
</dbReference>
<dbReference type="SUPFAM" id="SSF50182">
    <property type="entry name" value="Sm-like ribonucleoproteins"/>
    <property type="match status" value="1"/>
</dbReference>
<reference evidence="13" key="1">
    <citation type="journal article" date="2014" name="Int. J. Syst. Evol. Microbiol.">
        <title>Complete genome sequence of Corynebacterium casei LMG S-19264T (=DSM 44701T), isolated from a smear-ripened cheese.</title>
        <authorList>
            <consortium name="US DOE Joint Genome Institute (JGI-PGF)"/>
            <person name="Walter F."/>
            <person name="Albersmeier A."/>
            <person name="Kalinowski J."/>
            <person name="Ruckert C."/>
        </authorList>
    </citation>
    <scope>NUCLEOTIDE SEQUENCE</scope>
    <source>
        <strain evidence="13">CGMCC 1.15493</strain>
    </source>
</reference>
<evidence type="ECO:0000313" key="14">
    <source>
        <dbReference type="Proteomes" id="UP000613160"/>
    </source>
</evidence>
<evidence type="ECO:0000259" key="12">
    <source>
        <dbReference type="Pfam" id="PF25392"/>
    </source>
</evidence>
<dbReference type="Pfam" id="PF21088">
    <property type="entry name" value="MS_channel_1st"/>
    <property type="match status" value="1"/>
</dbReference>
<sequence length="788" mass="84776">MHRLFSAGAALLFVVMLTLATGAKAQIPGLSLPAAAQEPAAAESQAAPADPSLDDLIRLLENDDTRRKLVESLKAAAYRPATAGEAAAGQEAPAERLSVPGEIARASQVLVGQGFALAGEVGDSFTEARTLLSGASALHLPRLFEAILPVVLVALVVFGIYAILRVVRHRIAVRLEKRAVHAGPLAKLGLLAILAGASFLAVVLSLAAGYVTAIVFFGGPPNINQALFLNAFLFIEVIKGLFHVFVAPNQPKLRLTPFGDRHARYWYFWISRLISLLGYSFLFVAPLVEGSSNAAAGDAVRFIVAFASLCTVIFLILRNRTTVRDRLSRQRARGDRSFRARFYALLGHVWWVLAILFVLALFAVWLSSPDEGLRYMTAATLKSIGAMALGGFVVSVLTKVIVRGIPVPDRIKDRLPLLERRVNSFIPNALTIIRVLVVIIVLAFIMEAWSLFDLRGWTTTEVGRSIVGGTIGAGTVIILGFAAFLGVSSWIEYRLNPNFGSVPTARERTLLSLFRNAFTITLLVIIAMLVLSQIGINIAPLLAGAGVVGLAVGFGAQKLVQDVITGAFIQFENAMNEGDVVLVAGVSGVVERLTIRSVGLRALDGTYHLIPFSSVDQVANMTKDFSQFVADLGVAYRENTDAVKRLMQDAYDELKAGDLGHDIIADFEMFGVNELGASAVVVRGRIKTLPGKQWGVGRAYNEIVKRLCDERSVEIPFPHMTVWFGEDKGGNAPPVHLATPLAVAEEVQAERRVAKANPSRFGSVNADGSPIPPTVHDIDDAADGDEGR</sequence>
<evidence type="ECO:0000256" key="3">
    <source>
        <dbReference type="ARBA" id="ARBA00022475"/>
    </source>
</evidence>
<dbReference type="InterPro" id="IPR023408">
    <property type="entry name" value="MscS_beta-dom_sf"/>
</dbReference>
<name>A0A917DAG8_9HYPH</name>
<dbReference type="InterPro" id="IPR006685">
    <property type="entry name" value="MscS_channel_2nd"/>
</dbReference>
<dbReference type="RefSeq" id="WP_188851457.1">
    <property type="nucleotide sequence ID" value="NZ_BMJJ01000006.1"/>
</dbReference>
<dbReference type="InterPro" id="IPR049142">
    <property type="entry name" value="MS_channel_1st"/>
</dbReference>
<feature type="domain" description="Moderate conductance mechanosensitive channel YbiO-like transmembrane helix 1" evidence="12">
    <location>
        <begin position="379"/>
        <end position="457"/>
    </location>
</feature>
<dbReference type="GO" id="GO:0008381">
    <property type="term" value="F:mechanosensitive monoatomic ion channel activity"/>
    <property type="evidence" value="ECO:0007669"/>
    <property type="project" value="InterPro"/>
</dbReference>
<evidence type="ECO:0000256" key="5">
    <source>
        <dbReference type="ARBA" id="ARBA00022989"/>
    </source>
</evidence>
<proteinExistence type="inferred from homology"/>
<gene>
    <name evidence="13" type="ORF">GCM10011335_26930</name>
</gene>
<feature type="transmembrane region" description="Helical" evidence="8">
    <location>
        <begin position="538"/>
        <end position="556"/>
    </location>
</feature>
<evidence type="ECO:0000256" key="6">
    <source>
        <dbReference type="ARBA" id="ARBA00023136"/>
    </source>
</evidence>
<evidence type="ECO:0000259" key="9">
    <source>
        <dbReference type="Pfam" id="PF00924"/>
    </source>
</evidence>
<feature type="transmembrane region" description="Helical" evidence="8">
    <location>
        <begin position="223"/>
        <end position="246"/>
    </location>
</feature>
<feature type="region of interest" description="Disordered" evidence="7">
    <location>
        <begin position="755"/>
        <end position="788"/>
    </location>
</feature>
<keyword evidence="6 8" id="KW-0472">Membrane</keyword>
<dbReference type="Proteomes" id="UP000613160">
    <property type="component" value="Unassembled WGS sequence"/>
</dbReference>
<keyword evidence="5 8" id="KW-1133">Transmembrane helix</keyword>
<dbReference type="GO" id="GO:0005886">
    <property type="term" value="C:plasma membrane"/>
    <property type="evidence" value="ECO:0007669"/>
    <property type="project" value="UniProtKB-SubCell"/>
</dbReference>
<feature type="domain" description="Mechanosensitive ion channel transmembrane helices 2/3" evidence="11">
    <location>
        <begin position="517"/>
        <end position="557"/>
    </location>
</feature>
<feature type="transmembrane region" description="Helical" evidence="8">
    <location>
        <begin position="512"/>
        <end position="532"/>
    </location>
</feature>
<dbReference type="InterPro" id="IPR049278">
    <property type="entry name" value="MS_channel_C"/>
</dbReference>
<dbReference type="AlphaFoldDB" id="A0A917DAG8"/>
<evidence type="ECO:0000313" key="13">
    <source>
        <dbReference type="EMBL" id="GGD22629.1"/>
    </source>
</evidence>
<dbReference type="PANTHER" id="PTHR30460:SF0">
    <property type="entry name" value="MODERATE CONDUCTANCE MECHANOSENSITIVE CHANNEL YBIO"/>
    <property type="match status" value="1"/>
</dbReference>
<dbReference type="PANTHER" id="PTHR30460">
    <property type="entry name" value="MODERATE CONDUCTANCE MECHANOSENSITIVE CHANNEL YBIO"/>
    <property type="match status" value="1"/>
</dbReference>
<feature type="transmembrane region" description="Helical" evidence="8">
    <location>
        <begin position="466"/>
        <end position="491"/>
    </location>
</feature>
<accession>A0A917DAG8</accession>
<comment type="similarity">
    <text evidence="2">Belongs to the MscS (TC 1.A.23) family.</text>
</comment>
<comment type="caution">
    <text evidence="13">The sequence shown here is derived from an EMBL/GenBank/DDBJ whole genome shotgun (WGS) entry which is preliminary data.</text>
</comment>